<dbReference type="InParanoid" id="A0A6P8QT33"/>
<dbReference type="CDD" id="cd09929">
    <property type="entry name" value="SH2_BLNK_SLP-76"/>
    <property type="match status" value="1"/>
</dbReference>
<dbReference type="SUPFAM" id="SSF55550">
    <property type="entry name" value="SH2 domain"/>
    <property type="match status" value="1"/>
</dbReference>
<dbReference type="RefSeq" id="XP_033799060.1">
    <property type="nucleotide sequence ID" value="XM_033943169.1"/>
</dbReference>
<proteinExistence type="predicted"/>
<dbReference type="InterPro" id="IPR051751">
    <property type="entry name" value="Immunoreceptor_sig_adapters"/>
</dbReference>
<dbReference type="GeneID" id="117359832"/>
<dbReference type="PROSITE" id="PS50001">
    <property type="entry name" value="SH2"/>
    <property type="match status" value="1"/>
</dbReference>
<dbReference type="CTD" id="29760"/>
<dbReference type="GO" id="GO:0035556">
    <property type="term" value="P:intracellular signal transduction"/>
    <property type="evidence" value="ECO:0007669"/>
    <property type="project" value="TreeGrafter"/>
</dbReference>
<name>A0A6P8QT33_GEOSA</name>
<feature type="compositionally biased region" description="Polar residues" evidence="3">
    <location>
        <begin position="464"/>
        <end position="480"/>
    </location>
</feature>
<feature type="compositionally biased region" description="Basic and acidic residues" evidence="3">
    <location>
        <begin position="374"/>
        <end position="384"/>
    </location>
</feature>
<evidence type="ECO:0000313" key="6">
    <source>
        <dbReference type="RefSeq" id="XP_033799060.1"/>
    </source>
</evidence>
<dbReference type="SMART" id="SM00252">
    <property type="entry name" value="SH2"/>
    <property type="match status" value="1"/>
</dbReference>
<organism evidence="5 6">
    <name type="scientific">Geotrypetes seraphini</name>
    <name type="common">Gaboon caecilian</name>
    <name type="synonym">Caecilia seraphini</name>
    <dbReference type="NCBI Taxonomy" id="260995"/>
    <lineage>
        <taxon>Eukaryota</taxon>
        <taxon>Metazoa</taxon>
        <taxon>Chordata</taxon>
        <taxon>Craniata</taxon>
        <taxon>Vertebrata</taxon>
        <taxon>Euteleostomi</taxon>
        <taxon>Amphibia</taxon>
        <taxon>Gymnophiona</taxon>
        <taxon>Geotrypetes</taxon>
    </lineage>
</organism>
<dbReference type="KEGG" id="gsh:117359832"/>
<evidence type="ECO:0000313" key="5">
    <source>
        <dbReference type="Proteomes" id="UP000515159"/>
    </source>
</evidence>
<dbReference type="Pfam" id="PF00017">
    <property type="entry name" value="SH2"/>
    <property type="match status" value="1"/>
</dbReference>
<dbReference type="PANTHER" id="PTHR14098">
    <property type="entry name" value="SH2 DOMAIN CONTAINING PROTEIN"/>
    <property type="match status" value="1"/>
</dbReference>
<dbReference type="FunFam" id="3.30.505.10:FF:000016">
    <property type="entry name" value="B-cell linker protein isoform 2"/>
    <property type="match status" value="1"/>
</dbReference>
<dbReference type="OrthoDB" id="10044490at2759"/>
<accession>A0A6P8QT33</accession>
<feature type="compositionally biased region" description="Pro residues" evidence="3">
    <location>
        <begin position="305"/>
        <end position="320"/>
    </location>
</feature>
<dbReference type="Proteomes" id="UP000515159">
    <property type="component" value="Chromosome 4"/>
</dbReference>
<dbReference type="InterPro" id="IPR036860">
    <property type="entry name" value="SH2_dom_sf"/>
</dbReference>
<feature type="compositionally biased region" description="Acidic residues" evidence="3">
    <location>
        <begin position="118"/>
        <end position="138"/>
    </location>
</feature>
<evidence type="ECO:0000259" key="4">
    <source>
        <dbReference type="PROSITE" id="PS50001"/>
    </source>
</evidence>
<feature type="compositionally biased region" description="Polar residues" evidence="3">
    <location>
        <begin position="199"/>
        <end position="214"/>
    </location>
</feature>
<evidence type="ECO:0000256" key="1">
    <source>
        <dbReference type="ARBA" id="ARBA00022999"/>
    </source>
</evidence>
<protein>
    <submittedName>
        <fullName evidence="6">B-cell linker protein isoform X1</fullName>
    </submittedName>
</protein>
<keyword evidence="5" id="KW-1185">Reference proteome</keyword>
<feature type="compositionally biased region" description="Basic and acidic residues" evidence="3">
    <location>
        <begin position="422"/>
        <end position="433"/>
    </location>
</feature>
<dbReference type="InterPro" id="IPR000980">
    <property type="entry name" value="SH2"/>
</dbReference>
<keyword evidence="1 2" id="KW-0727">SH2 domain</keyword>
<dbReference type="FunCoup" id="A0A6P8QT33">
    <property type="interactions" value="1202"/>
</dbReference>
<dbReference type="PANTHER" id="PTHR14098:SF3">
    <property type="entry name" value="B-CELL LINKER PROTEIN"/>
    <property type="match status" value="1"/>
</dbReference>
<dbReference type="SUPFAM" id="SSF47769">
    <property type="entry name" value="SAM/Pointed domain"/>
    <property type="match status" value="1"/>
</dbReference>
<sequence length="602" mass="67638">MASKLPLREEFESWTPYQVADLLQQFGMYESSTVIEELGINGTRFLNTTDYELMKFSIIDVPQIQKMVHDIKKNEGGFMSKIKKFQNEQVALICKTGKNTWDRITNKAPPSVPHRDYIEDEDDEDHWSDDFDSDYENPDEQHSDSEHYVIPGEEDNYEPPPIETAKKIAPGFTFPKGEYADNRANRQPPFSKPLPSVPSQPAAKTNSASSQPQSAVKKPFVSPMLLRCNNDEDDYVVPVDDGKEDEDNNYIEPTQESLPQLKKLVPPVTRSTKPTPPCPAKSPATPVTKSTPLLYEVLDKEEKPSPPLPNRTTKPLPPKPTMGLNLPSLPNRNAIKESSVIDPPRNVLPLPRNHSQPKIVNPELPQDDEYEICDDNHNDIEMSEPKLSSVSVPAPLPRMGKKMPTPPKPKPNVPSKENLNIDDVKPTVAERRRGSSVGSELPPVPALKPAFQKPAALTKPPDVTSRNTGTLSRNSPSSSIEEQEAGVYSKIWYASSCDRKAAEEALHKSNKDGSFLVRKSSGQDLKQPYTLVVFYNRRVFNIPIRYIESTKQYAMGREKSGEEHFDSVADMIQNHQRNPLVLIDNQNNTKDSTKLKYPVRVS</sequence>
<dbReference type="Gene3D" id="3.30.505.10">
    <property type="entry name" value="SH2 domain"/>
    <property type="match status" value="1"/>
</dbReference>
<dbReference type="AlphaFoldDB" id="A0A6P8QT33"/>
<feature type="domain" description="SH2" evidence="4">
    <location>
        <begin position="492"/>
        <end position="599"/>
    </location>
</feature>
<dbReference type="Gene3D" id="1.10.150.50">
    <property type="entry name" value="Transcription Factor, Ets-1"/>
    <property type="match status" value="1"/>
</dbReference>
<dbReference type="GO" id="GO:0007169">
    <property type="term" value="P:cell surface receptor protein tyrosine kinase signaling pathway"/>
    <property type="evidence" value="ECO:0007669"/>
    <property type="project" value="TreeGrafter"/>
</dbReference>
<evidence type="ECO:0000256" key="2">
    <source>
        <dbReference type="PROSITE-ProRule" id="PRU00191"/>
    </source>
</evidence>
<reference evidence="6" key="1">
    <citation type="submission" date="2025-08" db="UniProtKB">
        <authorList>
            <consortium name="RefSeq"/>
        </authorList>
    </citation>
    <scope>IDENTIFICATION</scope>
</reference>
<evidence type="ECO:0000256" key="3">
    <source>
        <dbReference type="SAM" id="MobiDB-lite"/>
    </source>
</evidence>
<dbReference type="GO" id="GO:0005737">
    <property type="term" value="C:cytoplasm"/>
    <property type="evidence" value="ECO:0007669"/>
    <property type="project" value="UniProtKB-ARBA"/>
</dbReference>
<gene>
    <name evidence="6" type="primary">BLNK</name>
</gene>
<feature type="region of interest" description="Disordered" evidence="3">
    <location>
        <begin position="105"/>
        <end position="482"/>
    </location>
</feature>
<dbReference type="InterPro" id="IPR013761">
    <property type="entry name" value="SAM/pointed_sf"/>
</dbReference>